<dbReference type="EMBL" id="AMYD01002970">
    <property type="protein sequence ID" value="EQB47434.1"/>
    <property type="molecule type" value="Genomic_DNA"/>
</dbReference>
<reference evidence="2" key="1">
    <citation type="journal article" date="2013" name="Mol. Plant Microbe Interact.">
        <title>Global aspects of pacC regulation of pathogenicity genes in Colletotrichum gloeosporioides as revealed by transcriptome analysis.</title>
        <authorList>
            <person name="Alkan N."/>
            <person name="Meng X."/>
            <person name="Friedlander G."/>
            <person name="Reuveni E."/>
            <person name="Sukno S."/>
            <person name="Sherman A."/>
            <person name="Thon M."/>
            <person name="Fluhr R."/>
            <person name="Prusky D."/>
        </authorList>
    </citation>
    <scope>NUCLEOTIDE SEQUENCE [LARGE SCALE GENOMIC DNA]</scope>
    <source>
        <strain evidence="2">Cg-14</strain>
    </source>
</reference>
<sequence>MRSQLLNKANFNFSFLKH</sequence>
<dbReference type="AlphaFoldDB" id="T0K657"/>
<gene>
    <name evidence="1" type="ORF">CGLO_13420</name>
</gene>
<dbReference type="Proteomes" id="UP000015530">
    <property type="component" value="Unassembled WGS sequence"/>
</dbReference>
<organism evidence="1 2">
    <name type="scientific">Colletotrichum gloeosporioides (strain Cg-14)</name>
    <name type="common">Anthracnose fungus</name>
    <name type="synonym">Glomerella cingulata</name>
    <dbReference type="NCBI Taxonomy" id="1237896"/>
    <lineage>
        <taxon>Eukaryota</taxon>
        <taxon>Fungi</taxon>
        <taxon>Dikarya</taxon>
        <taxon>Ascomycota</taxon>
        <taxon>Pezizomycotina</taxon>
        <taxon>Sordariomycetes</taxon>
        <taxon>Hypocreomycetidae</taxon>
        <taxon>Glomerellales</taxon>
        <taxon>Glomerellaceae</taxon>
        <taxon>Colletotrichum</taxon>
        <taxon>Colletotrichum gloeosporioides species complex</taxon>
    </lineage>
</organism>
<name>T0K657_COLGC</name>
<protein>
    <submittedName>
        <fullName evidence="1">Uncharacterized protein</fullName>
    </submittedName>
</protein>
<accession>T0K657</accession>
<evidence type="ECO:0000313" key="2">
    <source>
        <dbReference type="Proteomes" id="UP000015530"/>
    </source>
</evidence>
<proteinExistence type="predicted"/>
<evidence type="ECO:0000313" key="1">
    <source>
        <dbReference type="EMBL" id="EQB47434.1"/>
    </source>
</evidence>
<dbReference type="HOGENOM" id="CLU_3430942_0_0_1"/>
<comment type="caution">
    <text evidence="1">The sequence shown here is derived from an EMBL/GenBank/DDBJ whole genome shotgun (WGS) entry which is preliminary data.</text>
</comment>